<feature type="region of interest" description="Disordered" evidence="1">
    <location>
        <begin position="62"/>
        <end position="99"/>
    </location>
</feature>
<dbReference type="EMBL" id="JARKIF010000001">
    <property type="protein sequence ID" value="KAJ7650217.1"/>
    <property type="molecule type" value="Genomic_DNA"/>
</dbReference>
<dbReference type="AlphaFoldDB" id="A0AAD7G1Z1"/>
<gene>
    <name evidence="2" type="ORF">FB45DRAFT_1050283</name>
</gene>
<evidence type="ECO:0000256" key="1">
    <source>
        <dbReference type="SAM" id="MobiDB-lite"/>
    </source>
</evidence>
<keyword evidence="3" id="KW-1185">Reference proteome</keyword>
<reference evidence="2" key="1">
    <citation type="submission" date="2023-03" db="EMBL/GenBank/DDBJ databases">
        <title>Massive genome expansion in bonnet fungi (Mycena s.s.) driven by repeated elements and novel gene families across ecological guilds.</title>
        <authorList>
            <consortium name="Lawrence Berkeley National Laboratory"/>
            <person name="Harder C.B."/>
            <person name="Miyauchi S."/>
            <person name="Viragh M."/>
            <person name="Kuo A."/>
            <person name="Thoen E."/>
            <person name="Andreopoulos B."/>
            <person name="Lu D."/>
            <person name="Skrede I."/>
            <person name="Drula E."/>
            <person name="Henrissat B."/>
            <person name="Morin E."/>
            <person name="Kohler A."/>
            <person name="Barry K."/>
            <person name="LaButti K."/>
            <person name="Morin E."/>
            <person name="Salamov A."/>
            <person name="Lipzen A."/>
            <person name="Mereny Z."/>
            <person name="Hegedus B."/>
            <person name="Baldrian P."/>
            <person name="Stursova M."/>
            <person name="Weitz H."/>
            <person name="Taylor A."/>
            <person name="Grigoriev I.V."/>
            <person name="Nagy L.G."/>
            <person name="Martin F."/>
            <person name="Kauserud H."/>
        </authorList>
    </citation>
    <scope>NUCLEOTIDE SEQUENCE</scope>
    <source>
        <strain evidence="2">9284</strain>
    </source>
</reference>
<feature type="compositionally biased region" description="Polar residues" evidence="1">
    <location>
        <begin position="62"/>
        <end position="76"/>
    </location>
</feature>
<dbReference type="Proteomes" id="UP001221142">
    <property type="component" value="Unassembled WGS sequence"/>
</dbReference>
<evidence type="ECO:0000313" key="2">
    <source>
        <dbReference type="EMBL" id="KAJ7650217.1"/>
    </source>
</evidence>
<accession>A0AAD7G1Z1</accession>
<evidence type="ECO:0000313" key="3">
    <source>
        <dbReference type="Proteomes" id="UP001221142"/>
    </source>
</evidence>
<organism evidence="2 3">
    <name type="scientific">Roridomyces roridus</name>
    <dbReference type="NCBI Taxonomy" id="1738132"/>
    <lineage>
        <taxon>Eukaryota</taxon>
        <taxon>Fungi</taxon>
        <taxon>Dikarya</taxon>
        <taxon>Basidiomycota</taxon>
        <taxon>Agaricomycotina</taxon>
        <taxon>Agaricomycetes</taxon>
        <taxon>Agaricomycetidae</taxon>
        <taxon>Agaricales</taxon>
        <taxon>Marasmiineae</taxon>
        <taxon>Mycenaceae</taxon>
        <taxon>Roridomyces</taxon>
    </lineage>
</organism>
<protein>
    <submittedName>
        <fullName evidence="2">Uncharacterized protein</fullName>
    </submittedName>
</protein>
<comment type="caution">
    <text evidence="2">The sequence shown here is derived from an EMBL/GenBank/DDBJ whole genome shotgun (WGS) entry which is preliminary data.</text>
</comment>
<sequence length="243" mass="27587">MKQQLRDLARKFQEHTLDNWQITRTPVSSIGVLEALKATCRLYRMENKLLLENDPLLVTRSSSYSTPRKATTTSATGGIPRRQHLAGEDSRDSDKDSPWLTNCESVLPQGARMSCTTNQLRGIPLEDLLKDVRLSVGEKNAIELRSIRRLDSFNRIMQGLTIYPPLDNSLRGAHRKVWIDIALQGVDAPAAALHQVMHFTDFQTTMSGKHWLQVTRIRVSPLARTPFQPRTSFWHVSWFGVGL</sequence>
<feature type="compositionally biased region" description="Basic and acidic residues" evidence="1">
    <location>
        <begin position="85"/>
        <end position="97"/>
    </location>
</feature>
<name>A0AAD7G1Z1_9AGAR</name>
<proteinExistence type="predicted"/>